<protein>
    <submittedName>
        <fullName evidence="2">Methyltransferase type 11</fullName>
    </submittedName>
</protein>
<accession>A0A917LFA9</accession>
<keyword evidence="2" id="KW-0808">Transferase</keyword>
<dbReference type="PANTHER" id="PTHR43861">
    <property type="entry name" value="TRANS-ACONITATE 2-METHYLTRANSFERASE-RELATED"/>
    <property type="match status" value="1"/>
</dbReference>
<keyword evidence="2" id="KW-0489">Methyltransferase</keyword>
<organism evidence="2 3">
    <name type="scientific">Lysinibacillus alkalisoli</name>
    <dbReference type="NCBI Taxonomy" id="1911548"/>
    <lineage>
        <taxon>Bacteria</taxon>
        <taxon>Bacillati</taxon>
        <taxon>Bacillota</taxon>
        <taxon>Bacilli</taxon>
        <taxon>Bacillales</taxon>
        <taxon>Bacillaceae</taxon>
        <taxon>Lysinibacillus</taxon>
    </lineage>
</organism>
<evidence type="ECO:0000313" key="3">
    <source>
        <dbReference type="Proteomes" id="UP000616608"/>
    </source>
</evidence>
<reference evidence="2" key="2">
    <citation type="submission" date="2020-09" db="EMBL/GenBank/DDBJ databases">
        <authorList>
            <person name="Sun Q."/>
            <person name="Zhou Y."/>
        </authorList>
    </citation>
    <scope>NUCLEOTIDE SEQUENCE</scope>
    <source>
        <strain evidence="2">CGMCC 1.15760</strain>
    </source>
</reference>
<gene>
    <name evidence="2" type="ORF">GCM10007425_11640</name>
</gene>
<evidence type="ECO:0000259" key="1">
    <source>
        <dbReference type="Pfam" id="PF08241"/>
    </source>
</evidence>
<dbReference type="InterPro" id="IPR029063">
    <property type="entry name" value="SAM-dependent_MTases_sf"/>
</dbReference>
<dbReference type="GO" id="GO:0008757">
    <property type="term" value="F:S-adenosylmethionine-dependent methyltransferase activity"/>
    <property type="evidence" value="ECO:0007669"/>
    <property type="project" value="InterPro"/>
</dbReference>
<dbReference type="AlphaFoldDB" id="A0A917LFA9"/>
<dbReference type="GO" id="GO:0032259">
    <property type="term" value="P:methylation"/>
    <property type="evidence" value="ECO:0007669"/>
    <property type="project" value="UniProtKB-KW"/>
</dbReference>
<dbReference type="Pfam" id="PF08241">
    <property type="entry name" value="Methyltransf_11"/>
    <property type="match status" value="1"/>
</dbReference>
<name>A0A917LFA9_9BACI</name>
<dbReference type="PANTHER" id="PTHR43861:SF1">
    <property type="entry name" value="TRANS-ACONITATE 2-METHYLTRANSFERASE"/>
    <property type="match status" value="1"/>
</dbReference>
<dbReference type="Proteomes" id="UP000616608">
    <property type="component" value="Unassembled WGS sequence"/>
</dbReference>
<proteinExistence type="predicted"/>
<dbReference type="SUPFAM" id="SSF53335">
    <property type="entry name" value="S-adenosyl-L-methionine-dependent methyltransferases"/>
    <property type="match status" value="1"/>
</dbReference>
<reference evidence="2" key="1">
    <citation type="journal article" date="2014" name="Int. J. Syst. Evol. Microbiol.">
        <title>Complete genome sequence of Corynebacterium casei LMG S-19264T (=DSM 44701T), isolated from a smear-ripened cheese.</title>
        <authorList>
            <consortium name="US DOE Joint Genome Institute (JGI-PGF)"/>
            <person name="Walter F."/>
            <person name="Albersmeier A."/>
            <person name="Kalinowski J."/>
            <person name="Ruckert C."/>
        </authorList>
    </citation>
    <scope>NUCLEOTIDE SEQUENCE</scope>
    <source>
        <strain evidence="2">CGMCC 1.15760</strain>
    </source>
</reference>
<dbReference type="EMBL" id="BMJT01000003">
    <property type="protein sequence ID" value="GGG18827.1"/>
    <property type="molecule type" value="Genomic_DNA"/>
</dbReference>
<evidence type="ECO:0000313" key="2">
    <source>
        <dbReference type="EMBL" id="GGG18827.1"/>
    </source>
</evidence>
<feature type="domain" description="Methyltransferase type 11" evidence="1">
    <location>
        <begin position="36"/>
        <end position="125"/>
    </location>
</feature>
<dbReference type="RefSeq" id="WP_188614087.1">
    <property type="nucleotide sequence ID" value="NZ_BMJT01000003.1"/>
</dbReference>
<keyword evidence="3" id="KW-1185">Reference proteome</keyword>
<dbReference type="InterPro" id="IPR013216">
    <property type="entry name" value="Methyltransf_11"/>
</dbReference>
<comment type="caution">
    <text evidence="2">The sequence shown here is derived from an EMBL/GenBank/DDBJ whole genome shotgun (WGS) entry which is preliminary data.</text>
</comment>
<dbReference type="Gene3D" id="3.40.50.150">
    <property type="entry name" value="Vaccinia Virus protein VP39"/>
    <property type="match status" value="1"/>
</dbReference>
<dbReference type="CDD" id="cd02440">
    <property type="entry name" value="AdoMet_MTases"/>
    <property type="match status" value="1"/>
</dbReference>
<sequence length="251" mass="28322">MTNWNSTLYDEKHQFVSNYGESLVTLLQPKQNETILDVGCGTGDLTAQIQQSGATVIGVDADRDMITKAQEKYPHLPFHVVPAEQLTYEAQFHAIFSNAAIHWMKDHVTVYKACYQALQPQGRLVAEFGGADNIQGIVDALYQAAEQLQLPLAKDDFPWTFKTTKEVEQDLLAAQFTPIAITHYERPTPLDGADGLRNWLEMFSQSLLKWLTQAEKAQLYTACETILAPTHYVDGVWVADYWRMRIVAIKA</sequence>